<evidence type="ECO:0000313" key="1">
    <source>
        <dbReference type="EMBL" id="KAA5178083.1"/>
    </source>
</evidence>
<accession>A0A395WIV6</accession>
<name>A0A395WIV6_BACFG</name>
<comment type="caution">
    <text evidence="1">The sequence shown here is derived from an EMBL/GenBank/DDBJ whole genome shotgun (WGS) entry which is preliminary data.</text>
</comment>
<organism evidence="1 2">
    <name type="scientific">Bacteroides fragilis</name>
    <dbReference type="NCBI Taxonomy" id="817"/>
    <lineage>
        <taxon>Bacteria</taxon>
        <taxon>Pseudomonadati</taxon>
        <taxon>Bacteroidota</taxon>
        <taxon>Bacteroidia</taxon>
        <taxon>Bacteroidales</taxon>
        <taxon>Bacteroidaceae</taxon>
        <taxon>Bacteroides</taxon>
    </lineage>
</organism>
<sequence>MNDERSTINDRDRLTSHYIPPIRTLLIVDRSSFFYLFHVTFSFLLRLAYVNGTKTIQNSRSSTPRQTA</sequence>
<proteinExistence type="predicted"/>
<dbReference type="AlphaFoldDB" id="A0A395WIV6"/>
<dbReference type="Proteomes" id="UP000436803">
    <property type="component" value="Unassembled WGS sequence"/>
</dbReference>
<reference evidence="1 2" key="1">
    <citation type="journal article" date="2019" name="Nat. Med.">
        <title>A library of human gut bacterial isolates paired with longitudinal multiomics data enables mechanistic microbiome research.</title>
        <authorList>
            <person name="Poyet M."/>
            <person name="Groussin M."/>
            <person name="Gibbons S.M."/>
            <person name="Avila-Pacheco J."/>
            <person name="Jiang X."/>
            <person name="Kearney S.M."/>
            <person name="Perrotta A.R."/>
            <person name="Berdy B."/>
            <person name="Zhao S."/>
            <person name="Lieberman T.D."/>
            <person name="Swanson P.K."/>
            <person name="Smith M."/>
            <person name="Roesemann S."/>
            <person name="Alexander J.E."/>
            <person name="Rich S.A."/>
            <person name="Livny J."/>
            <person name="Vlamakis H."/>
            <person name="Clish C."/>
            <person name="Bullock K."/>
            <person name="Deik A."/>
            <person name="Scott J."/>
            <person name="Pierce K.A."/>
            <person name="Xavier R.J."/>
            <person name="Alm E.J."/>
        </authorList>
    </citation>
    <scope>NUCLEOTIDE SEQUENCE [LARGE SCALE GENOMIC DNA]</scope>
    <source>
        <strain evidence="1 2">BIOML-A7</strain>
    </source>
</reference>
<evidence type="ECO:0000313" key="2">
    <source>
        <dbReference type="Proteomes" id="UP000436803"/>
    </source>
</evidence>
<gene>
    <name evidence="1" type="ORF">F2Z29_04020</name>
</gene>
<dbReference type="EMBL" id="VWAW01000002">
    <property type="protein sequence ID" value="KAA5178083.1"/>
    <property type="molecule type" value="Genomic_DNA"/>
</dbReference>
<protein>
    <submittedName>
        <fullName evidence="1">Uncharacterized protein</fullName>
    </submittedName>
</protein>